<accession>A0A5B9QT68</accession>
<dbReference type="RefSeq" id="WP_084426224.1">
    <property type="nucleotide sequence ID" value="NZ_CP042914.1"/>
</dbReference>
<keyword evidence="5" id="KW-1185">Reference proteome</keyword>
<feature type="signal peptide" evidence="2">
    <location>
        <begin position="1"/>
        <end position="22"/>
    </location>
</feature>
<dbReference type="OrthoDB" id="9800872at2"/>
<feature type="region of interest" description="Disordered" evidence="1">
    <location>
        <begin position="21"/>
        <end position="57"/>
    </location>
</feature>
<evidence type="ECO:0000313" key="5">
    <source>
        <dbReference type="Proteomes" id="UP000325286"/>
    </source>
</evidence>
<organism evidence="4 5">
    <name type="scientific">Roseimaritima ulvae</name>
    <dbReference type="NCBI Taxonomy" id="980254"/>
    <lineage>
        <taxon>Bacteria</taxon>
        <taxon>Pseudomonadati</taxon>
        <taxon>Planctomycetota</taxon>
        <taxon>Planctomycetia</taxon>
        <taxon>Pirellulales</taxon>
        <taxon>Pirellulaceae</taxon>
        <taxon>Roseimaritima</taxon>
    </lineage>
</organism>
<dbReference type="Pfam" id="PF00581">
    <property type="entry name" value="Rhodanese"/>
    <property type="match status" value="1"/>
</dbReference>
<name>A0A5B9QT68_9BACT</name>
<dbReference type="InterPro" id="IPR001763">
    <property type="entry name" value="Rhodanese-like_dom"/>
</dbReference>
<dbReference type="EMBL" id="CP042914">
    <property type="protein sequence ID" value="QEG41139.1"/>
    <property type="molecule type" value="Genomic_DNA"/>
</dbReference>
<dbReference type="AlphaFoldDB" id="A0A5B9QT68"/>
<dbReference type="SUPFAM" id="SSF52821">
    <property type="entry name" value="Rhodanese/Cell cycle control phosphatase"/>
    <property type="match status" value="1"/>
</dbReference>
<dbReference type="InterPro" id="IPR050229">
    <property type="entry name" value="GlpE_sulfurtransferase"/>
</dbReference>
<evidence type="ECO:0000256" key="1">
    <source>
        <dbReference type="SAM" id="MobiDB-lite"/>
    </source>
</evidence>
<evidence type="ECO:0000259" key="3">
    <source>
        <dbReference type="PROSITE" id="PS50206"/>
    </source>
</evidence>
<feature type="chain" id="PRO_5022864067" evidence="2">
    <location>
        <begin position="23"/>
        <end position="137"/>
    </location>
</feature>
<dbReference type="PROSITE" id="PS51257">
    <property type="entry name" value="PROKAR_LIPOPROTEIN"/>
    <property type="match status" value="1"/>
</dbReference>
<gene>
    <name evidence="4" type="primary">pspE</name>
    <name evidence="4" type="ORF">UC8_31580</name>
</gene>
<sequence length="137" mass="14399" precursor="true">MKNTLLLLFVVVLCGCSQTAPPASDASPAAEPAAVDSGDSPAPEDSADGSTSTSEPLIIDVRSEQEWDDGHLAQAVHIPHTEIADKIAAHTDDKDAKIIVYCAVGGRAGTAKETLEEQGFTNVENGGGYDDMKKRFE</sequence>
<keyword evidence="4" id="KW-0808">Transferase</keyword>
<reference evidence="4 5" key="1">
    <citation type="submission" date="2019-08" db="EMBL/GenBank/DDBJ databases">
        <title>Deep-cultivation of Planctomycetes and their phenomic and genomic characterization uncovers novel biology.</title>
        <authorList>
            <person name="Wiegand S."/>
            <person name="Jogler M."/>
            <person name="Boedeker C."/>
            <person name="Pinto D."/>
            <person name="Vollmers J."/>
            <person name="Rivas-Marin E."/>
            <person name="Kohn T."/>
            <person name="Peeters S.H."/>
            <person name="Heuer A."/>
            <person name="Rast P."/>
            <person name="Oberbeckmann S."/>
            <person name="Bunk B."/>
            <person name="Jeske O."/>
            <person name="Meyerdierks A."/>
            <person name="Storesund J.E."/>
            <person name="Kallscheuer N."/>
            <person name="Luecker S."/>
            <person name="Lage O.M."/>
            <person name="Pohl T."/>
            <person name="Merkel B.J."/>
            <person name="Hornburger P."/>
            <person name="Mueller R.-W."/>
            <person name="Bruemmer F."/>
            <person name="Labrenz M."/>
            <person name="Spormann A.M."/>
            <person name="Op den Camp H."/>
            <person name="Overmann J."/>
            <person name="Amann R."/>
            <person name="Jetten M.S.M."/>
            <person name="Mascher T."/>
            <person name="Medema M.H."/>
            <person name="Devos D.P."/>
            <person name="Kaster A.-K."/>
            <person name="Ovreas L."/>
            <person name="Rohde M."/>
            <person name="Galperin M.Y."/>
            <person name="Jogler C."/>
        </authorList>
    </citation>
    <scope>NUCLEOTIDE SEQUENCE [LARGE SCALE GENOMIC DNA]</scope>
    <source>
        <strain evidence="4 5">UC8</strain>
    </source>
</reference>
<dbReference type="PROSITE" id="PS50206">
    <property type="entry name" value="RHODANESE_3"/>
    <property type="match status" value="1"/>
</dbReference>
<dbReference type="EC" id="2.8.1.1" evidence="4"/>
<dbReference type="KEGG" id="rul:UC8_31580"/>
<dbReference type="CDD" id="cd00158">
    <property type="entry name" value="RHOD"/>
    <property type="match status" value="1"/>
</dbReference>
<keyword evidence="2" id="KW-0732">Signal</keyword>
<dbReference type="GO" id="GO:0004792">
    <property type="term" value="F:thiosulfate-cyanide sulfurtransferase activity"/>
    <property type="evidence" value="ECO:0007669"/>
    <property type="project" value="UniProtKB-EC"/>
</dbReference>
<evidence type="ECO:0000313" key="4">
    <source>
        <dbReference type="EMBL" id="QEG41139.1"/>
    </source>
</evidence>
<dbReference type="SMART" id="SM00450">
    <property type="entry name" value="RHOD"/>
    <property type="match status" value="1"/>
</dbReference>
<evidence type="ECO:0000256" key="2">
    <source>
        <dbReference type="SAM" id="SignalP"/>
    </source>
</evidence>
<dbReference type="Proteomes" id="UP000325286">
    <property type="component" value="Chromosome"/>
</dbReference>
<feature type="compositionally biased region" description="Low complexity" evidence="1">
    <location>
        <begin position="21"/>
        <end position="34"/>
    </location>
</feature>
<proteinExistence type="predicted"/>
<dbReference type="Gene3D" id="3.40.250.10">
    <property type="entry name" value="Rhodanese-like domain"/>
    <property type="match status" value="1"/>
</dbReference>
<dbReference type="PANTHER" id="PTHR43031">
    <property type="entry name" value="FAD-DEPENDENT OXIDOREDUCTASE"/>
    <property type="match status" value="1"/>
</dbReference>
<dbReference type="InterPro" id="IPR036873">
    <property type="entry name" value="Rhodanese-like_dom_sf"/>
</dbReference>
<protein>
    <submittedName>
        <fullName evidence="4">Thiosulfate sulfurtransferase PspE</fullName>
        <ecNumber evidence="4">2.8.1.1</ecNumber>
    </submittedName>
</protein>
<dbReference type="PANTHER" id="PTHR43031:SF1">
    <property type="entry name" value="PYRIDINE NUCLEOTIDE-DISULPHIDE OXIDOREDUCTASE"/>
    <property type="match status" value="1"/>
</dbReference>
<feature type="domain" description="Rhodanese" evidence="3">
    <location>
        <begin position="52"/>
        <end position="137"/>
    </location>
</feature>